<accession>A0A2H0KTD9</accession>
<dbReference type="Pfam" id="PF02875">
    <property type="entry name" value="Mur_ligase_C"/>
    <property type="match status" value="1"/>
</dbReference>
<dbReference type="Gene3D" id="3.90.190.20">
    <property type="entry name" value="Mur ligase, C-terminal domain"/>
    <property type="match status" value="1"/>
</dbReference>
<evidence type="ECO:0000259" key="10">
    <source>
        <dbReference type="Pfam" id="PF02875"/>
    </source>
</evidence>
<dbReference type="GO" id="GO:0071555">
    <property type="term" value="P:cell wall organization"/>
    <property type="evidence" value="ECO:0007669"/>
    <property type="project" value="UniProtKB-KW"/>
</dbReference>
<dbReference type="InterPro" id="IPR004101">
    <property type="entry name" value="Mur_ligase_C"/>
</dbReference>
<evidence type="ECO:0000313" key="12">
    <source>
        <dbReference type="EMBL" id="PIQ75418.1"/>
    </source>
</evidence>
<dbReference type="SUPFAM" id="SSF53623">
    <property type="entry name" value="MurD-like peptide ligases, catalytic domain"/>
    <property type="match status" value="1"/>
</dbReference>
<evidence type="ECO:0000259" key="11">
    <source>
        <dbReference type="Pfam" id="PF08245"/>
    </source>
</evidence>
<keyword evidence="8 9" id="KW-0961">Cell wall biogenesis/degradation</keyword>
<dbReference type="InterPro" id="IPR036565">
    <property type="entry name" value="Mur-like_cat_sf"/>
</dbReference>
<evidence type="ECO:0000256" key="3">
    <source>
        <dbReference type="ARBA" id="ARBA00022598"/>
    </source>
</evidence>
<evidence type="ECO:0000256" key="1">
    <source>
        <dbReference type="ARBA" id="ARBA00005898"/>
    </source>
</evidence>
<proteinExistence type="inferred from homology"/>
<evidence type="ECO:0000256" key="9">
    <source>
        <dbReference type="RuleBase" id="RU004135"/>
    </source>
</evidence>
<dbReference type="PANTHER" id="PTHR23135">
    <property type="entry name" value="MUR LIGASE FAMILY MEMBER"/>
    <property type="match status" value="1"/>
</dbReference>
<dbReference type="Proteomes" id="UP000229317">
    <property type="component" value="Unassembled WGS sequence"/>
</dbReference>
<name>A0A2H0KTD9_9BACT</name>
<dbReference type="EMBL" id="PCVO01000021">
    <property type="protein sequence ID" value="PIQ75418.1"/>
    <property type="molecule type" value="Genomic_DNA"/>
</dbReference>
<keyword evidence="3" id="KW-0436">Ligase</keyword>
<comment type="subcellular location">
    <subcellularLocation>
        <location evidence="9">Cytoplasm</location>
    </subcellularLocation>
</comment>
<comment type="pathway">
    <text evidence="9">Cell wall biogenesis; peptidoglycan biosynthesis.</text>
</comment>
<dbReference type="GO" id="GO:0009252">
    <property type="term" value="P:peptidoglycan biosynthetic process"/>
    <property type="evidence" value="ECO:0007669"/>
    <property type="project" value="UniProtKB-UniPathway"/>
</dbReference>
<dbReference type="NCBIfam" id="TIGR01085">
    <property type="entry name" value="murE"/>
    <property type="match status" value="1"/>
</dbReference>
<keyword evidence="5" id="KW-0067">ATP-binding</keyword>
<dbReference type="GO" id="GO:0008360">
    <property type="term" value="P:regulation of cell shape"/>
    <property type="evidence" value="ECO:0007669"/>
    <property type="project" value="UniProtKB-KW"/>
</dbReference>
<feature type="domain" description="Mur ligase central" evidence="11">
    <location>
        <begin position="44"/>
        <end position="186"/>
    </location>
</feature>
<dbReference type="PROSITE" id="PS01011">
    <property type="entry name" value="FOLYLPOLYGLU_SYNT_1"/>
    <property type="match status" value="1"/>
</dbReference>
<keyword evidence="9" id="KW-0132">Cell division</keyword>
<dbReference type="GO" id="GO:0005737">
    <property type="term" value="C:cytoplasm"/>
    <property type="evidence" value="ECO:0007669"/>
    <property type="project" value="UniProtKB-SubCell"/>
</dbReference>
<dbReference type="InterPro" id="IPR005761">
    <property type="entry name" value="UDP-N-AcMur-Glu-dNH2Pim_ligase"/>
</dbReference>
<evidence type="ECO:0008006" key="14">
    <source>
        <dbReference type="Google" id="ProtNLM"/>
    </source>
</evidence>
<dbReference type="SUPFAM" id="SSF53244">
    <property type="entry name" value="MurD-like peptide ligases, peptide-binding domain"/>
    <property type="match status" value="1"/>
</dbReference>
<keyword evidence="6 9" id="KW-0133">Cell shape</keyword>
<dbReference type="GO" id="GO:0005524">
    <property type="term" value="F:ATP binding"/>
    <property type="evidence" value="ECO:0007669"/>
    <property type="project" value="UniProtKB-KW"/>
</dbReference>
<comment type="similarity">
    <text evidence="1">Belongs to the MurCDEF family. MurE subfamily.</text>
</comment>
<evidence type="ECO:0000256" key="2">
    <source>
        <dbReference type="ARBA" id="ARBA00022490"/>
    </source>
</evidence>
<comment type="caution">
    <text evidence="12">The sequence shown here is derived from an EMBL/GenBank/DDBJ whole genome shotgun (WGS) entry which is preliminary data.</text>
</comment>
<evidence type="ECO:0000256" key="6">
    <source>
        <dbReference type="ARBA" id="ARBA00022960"/>
    </source>
</evidence>
<organism evidence="12 13">
    <name type="scientific">Candidatus Portnoybacteria bacterium CG11_big_fil_rev_8_21_14_0_20_40_15</name>
    <dbReference type="NCBI Taxonomy" id="1974817"/>
    <lineage>
        <taxon>Bacteria</taxon>
        <taxon>Candidatus Portnoyibacteriota</taxon>
    </lineage>
</organism>
<evidence type="ECO:0000256" key="8">
    <source>
        <dbReference type="ARBA" id="ARBA00023316"/>
    </source>
</evidence>
<keyword evidence="7 9" id="KW-0573">Peptidoglycan synthesis</keyword>
<keyword evidence="4" id="KW-0547">Nucleotide-binding</keyword>
<evidence type="ECO:0000256" key="5">
    <source>
        <dbReference type="ARBA" id="ARBA00022840"/>
    </source>
</evidence>
<gene>
    <name evidence="12" type="ORF">COV84_01430</name>
</gene>
<keyword evidence="2" id="KW-0963">Cytoplasm</keyword>
<dbReference type="Pfam" id="PF08245">
    <property type="entry name" value="Mur_ligase_M"/>
    <property type="match status" value="1"/>
</dbReference>
<protein>
    <recommendedName>
        <fullName evidence="14">UDP-N-acetylmuramyl-tripeptide synthetase</fullName>
    </recommendedName>
</protein>
<dbReference type="UniPathway" id="UPA00219"/>
<dbReference type="Gene3D" id="3.40.1190.10">
    <property type="entry name" value="Mur-like, catalytic domain"/>
    <property type="match status" value="1"/>
</dbReference>
<dbReference type="GO" id="GO:0051301">
    <property type="term" value="P:cell division"/>
    <property type="evidence" value="ECO:0007669"/>
    <property type="project" value="UniProtKB-KW"/>
</dbReference>
<dbReference type="InterPro" id="IPR013221">
    <property type="entry name" value="Mur_ligase_cen"/>
</dbReference>
<dbReference type="PANTHER" id="PTHR23135:SF4">
    <property type="entry name" value="UDP-N-ACETYLMURAMOYL-L-ALANYL-D-GLUTAMATE--2,6-DIAMINOPIMELATE LIGASE MURE HOMOLOG, CHLOROPLASTIC"/>
    <property type="match status" value="1"/>
</dbReference>
<evidence type="ECO:0000313" key="13">
    <source>
        <dbReference type="Proteomes" id="UP000229317"/>
    </source>
</evidence>
<dbReference type="InterPro" id="IPR036615">
    <property type="entry name" value="Mur_ligase_C_dom_sf"/>
</dbReference>
<dbReference type="AlphaFoldDB" id="A0A2H0KTD9"/>
<evidence type="ECO:0000256" key="4">
    <source>
        <dbReference type="ARBA" id="ARBA00022741"/>
    </source>
</evidence>
<keyword evidence="9" id="KW-0131">Cell cycle</keyword>
<dbReference type="GO" id="GO:0004326">
    <property type="term" value="F:tetrahydrofolylpolyglutamate synthase activity"/>
    <property type="evidence" value="ECO:0007669"/>
    <property type="project" value="InterPro"/>
</dbReference>
<reference evidence="12 13" key="1">
    <citation type="submission" date="2017-09" db="EMBL/GenBank/DDBJ databases">
        <title>Depth-based differentiation of microbial function through sediment-hosted aquifers and enrichment of novel symbionts in the deep terrestrial subsurface.</title>
        <authorList>
            <person name="Probst A.J."/>
            <person name="Ladd B."/>
            <person name="Jarett J.K."/>
            <person name="Geller-Mcgrath D.E."/>
            <person name="Sieber C.M."/>
            <person name="Emerson J.B."/>
            <person name="Anantharaman K."/>
            <person name="Thomas B.C."/>
            <person name="Malmstrom R."/>
            <person name="Stieglmeier M."/>
            <person name="Klingl A."/>
            <person name="Woyke T."/>
            <person name="Ryan C.M."/>
            <person name="Banfield J.F."/>
        </authorList>
    </citation>
    <scope>NUCLEOTIDE SEQUENCE [LARGE SCALE GENOMIC DNA]</scope>
    <source>
        <strain evidence="12">CG11_big_fil_rev_8_21_14_0_20_40_15</strain>
    </source>
</reference>
<sequence length="488" mass="54256">MDLIKKLLKKLIPNFIFSLYHWKMAYLGAILYGFPSRKLTVIGVTGTKGKTTTCNLLAQILQGAGFKTGMATTVNFRIGDKEWINEYKQTMLGRFKLQKLLRQMVVEGCQYAVIETSSEGILQYRHKGINYSVAVFTNLSPEHIERHGSFEKYREAKMKLFEAVARKKDGIGVYNLDDNNAEYFLKIPVASQIGYYNNTPHPNPLLNRGEGENPPQPSFVKGGSVPLFEKGRLGGIYQISNIKLSPNKTEFDFNNKPFDMAQGKHFEMPLIGEFNVYNAAAAICVGLLQGIGMGEIKEILKHVKPTPGRLEVVNAGQPFTVIVDYAHEPASLEAVYKALKIFNPRKIIALLGAQGGGRDKAKRPILGKIAGEYADTVIVTNEDPYDEDPQEIIDDVAAGISSLCHSRESGNPESWIPAQGRNDKKEKPAVFKIIDRREAIKKALSLAQVGDIVIITGKGGEVWMCVENGKKIPWNERQIAEQELGKPD</sequence>
<feature type="domain" description="Mur ligase C-terminal" evidence="10">
    <location>
        <begin position="308"/>
        <end position="459"/>
    </location>
</feature>
<evidence type="ECO:0000256" key="7">
    <source>
        <dbReference type="ARBA" id="ARBA00022984"/>
    </source>
</evidence>
<dbReference type="InterPro" id="IPR018109">
    <property type="entry name" value="Folylpolyglutamate_synth_CS"/>
</dbReference>